<accession>A0A2W4VRU9</accession>
<dbReference type="EMBL" id="QBMC01000100">
    <property type="protein sequence ID" value="PZO15011.1"/>
    <property type="molecule type" value="Genomic_DNA"/>
</dbReference>
<gene>
    <name evidence="1" type="ORF">DCF25_14235</name>
</gene>
<proteinExistence type="predicted"/>
<evidence type="ECO:0000313" key="1">
    <source>
        <dbReference type="EMBL" id="PZO15011.1"/>
    </source>
</evidence>
<comment type="caution">
    <text evidence="1">The sequence shown here is derived from an EMBL/GenBank/DDBJ whole genome shotgun (WGS) entry which is preliminary data.</text>
</comment>
<dbReference type="AlphaFoldDB" id="A0A2W4VRU9"/>
<protein>
    <recommendedName>
        <fullName evidence="3">DUF4359 domain-containing protein</fullName>
    </recommendedName>
</protein>
<organism evidence="1 2">
    <name type="scientific">Leptolyngbya foveolarum</name>
    <dbReference type="NCBI Taxonomy" id="47253"/>
    <lineage>
        <taxon>Bacteria</taxon>
        <taxon>Bacillati</taxon>
        <taxon>Cyanobacteriota</taxon>
        <taxon>Cyanophyceae</taxon>
        <taxon>Leptolyngbyales</taxon>
        <taxon>Leptolyngbyaceae</taxon>
        <taxon>Leptolyngbya group</taxon>
        <taxon>Leptolyngbya</taxon>
    </lineage>
</organism>
<sequence>MKVIPLVLTVSVAALSGTLFFTNPTEADYAQYASQALAKEVQASLCEANNGIPPLSERLDRAISGFCERTVGRLLSSDQVKNVLLENTARKNRFFFSTYETTFPNQTYKAVGLFNRFYPYGADWNNSNESDSELGGSF</sequence>
<dbReference type="Proteomes" id="UP000249354">
    <property type="component" value="Unassembled WGS sequence"/>
</dbReference>
<dbReference type="InterPro" id="IPR025578">
    <property type="entry name" value="DUF4359"/>
</dbReference>
<name>A0A2W4VRU9_9CYAN</name>
<dbReference type="Pfam" id="PF14271">
    <property type="entry name" value="DUF4359"/>
    <property type="match status" value="1"/>
</dbReference>
<reference evidence="2" key="1">
    <citation type="submission" date="2018-04" db="EMBL/GenBank/DDBJ databases">
        <authorList>
            <person name="Cornet L."/>
        </authorList>
    </citation>
    <scope>NUCLEOTIDE SEQUENCE [LARGE SCALE GENOMIC DNA]</scope>
</reference>
<evidence type="ECO:0008006" key="3">
    <source>
        <dbReference type="Google" id="ProtNLM"/>
    </source>
</evidence>
<evidence type="ECO:0000313" key="2">
    <source>
        <dbReference type="Proteomes" id="UP000249354"/>
    </source>
</evidence>
<reference evidence="1 2" key="2">
    <citation type="submission" date="2018-06" db="EMBL/GenBank/DDBJ databases">
        <title>Metagenomic assembly of (sub)arctic Cyanobacteria and their associated microbiome from non-axenic cultures.</title>
        <authorList>
            <person name="Baurain D."/>
        </authorList>
    </citation>
    <scope>NUCLEOTIDE SEQUENCE [LARGE SCALE GENOMIC DNA]</scope>
    <source>
        <strain evidence="1">ULC129bin1</strain>
    </source>
</reference>